<feature type="compositionally biased region" description="Polar residues" evidence="3">
    <location>
        <begin position="15"/>
        <end position="25"/>
    </location>
</feature>
<reference evidence="7" key="2">
    <citation type="journal article" date="2016" name="Genome Announc.">
        <title>Genome sequence of Ustilaginoidea virens IPU010, a rice pathogenic fungus causing false smut.</title>
        <authorList>
            <person name="Kumagai T."/>
            <person name="Ishii T."/>
            <person name="Terai G."/>
            <person name="Umemura M."/>
            <person name="Machida M."/>
            <person name="Asai K."/>
        </authorList>
    </citation>
    <scope>NUCLEOTIDE SEQUENCE [LARGE SCALE GENOMIC DNA]</scope>
    <source>
        <strain evidence="7">IPU010</strain>
    </source>
</reference>
<dbReference type="Pfam" id="PF13855">
    <property type="entry name" value="LRR_8"/>
    <property type="match status" value="1"/>
</dbReference>
<evidence type="ECO:0000313" key="7">
    <source>
        <dbReference type="Proteomes" id="UP000054053"/>
    </source>
</evidence>
<keyword evidence="2" id="KW-0677">Repeat</keyword>
<feature type="region of interest" description="Disordered" evidence="3">
    <location>
        <begin position="1"/>
        <end position="58"/>
    </location>
</feature>
<dbReference type="InterPro" id="IPR001611">
    <property type="entry name" value="Leu-rich_rpt"/>
</dbReference>
<sequence length="495" mass="54216">MAEEPSLPRLPAVSWNEQSQSFSNNPRKRAHHQRSGGLYNSSDPAVFSSDDDPGLDNYLQGHKKKRYVGSWFQHRPASQDPASGGCLALAGPKRERKLKRQFDSGVYLGSDASDASDDFAPDAPREPARSRLPQLTTRRPPARAPTASRAELLARDKVQACLDQGDETIDLWSMGLEELSNDTIRPLADFTCVPVVTKDVAFEQKEPELKIYLAMNRLRLVPGALFDLEHLTVLSLRGNKLTEIPPGIARLPNLKQINVSQNRLRCLPAELVDLFDQKLAELVLHPNPFYEPETKFHFGFGIRYASATEATTPTHDRLQALYLGRSPLQVSNSLGHVLSAFKFPSFDEPAAKVAVICDTEGEAEPGAEPPRFPRPSNVPSLLEMAARSCYSTAELGALPSHIPDGLSHLRALLGKAARQKYSGGSACSRCRKTVVAPPLEWLEWREISACGHLRNGTVAVVPLSLADNERVVPFARRGCSWKCGPVAGAPRGGTG</sequence>
<dbReference type="STRING" id="1159556.A0A063C088"/>
<dbReference type="GeneID" id="66062655"/>
<evidence type="ECO:0000256" key="2">
    <source>
        <dbReference type="ARBA" id="ARBA00022737"/>
    </source>
</evidence>
<reference evidence="5" key="3">
    <citation type="submission" date="2020-03" db="EMBL/GenBank/DDBJ databases">
        <title>A mixture of massive structural variations and highly conserved coding sequences in Ustilaginoidea virens genome.</title>
        <authorList>
            <person name="Zhang K."/>
            <person name="Zhao Z."/>
            <person name="Zhang Z."/>
            <person name="Li Y."/>
            <person name="Hsiang T."/>
            <person name="Sun W."/>
        </authorList>
    </citation>
    <scope>NUCLEOTIDE SEQUENCE</scope>
    <source>
        <strain evidence="5">UV-8b</strain>
    </source>
</reference>
<dbReference type="Proteomes" id="UP000054053">
    <property type="component" value="Unassembled WGS sequence"/>
</dbReference>
<feature type="region of interest" description="Disordered" evidence="3">
    <location>
        <begin position="109"/>
        <end position="148"/>
    </location>
</feature>
<dbReference type="AlphaFoldDB" id="A0A063C088"/>
<evidence type="ECO:0000313" key="4">
    <source>
        <dbReference type="EMBL" id="GAO14035.1"/>
    </source>
</evidence>
<keyword evidence="6" id="KW-1185">Reference proteome</keyword>
<reference evidence="4" key="1">
    <citation type="journal article" date="2016" name="Genome Announc.">
        <title>Genome Sequence of Ustilaginoidea virens IPU010, a Rice Pathogenic Fungus Causing False Smut.</title>
        <authorList>
            <person name="Kumagai T."/>
            <person name="Ishii T."/>
            <person name="Terai G."/>
            <person name="Umemura M."/>
            <person name="Machida M."/>
            <person name="Asai K."/>
        </authorList>
    </citation>
    <scope>NUCLEOTIDE SEQUENCE [LARGE SCALE GENOMIC DNA]</scope>
    <source>
        <strain evidence="4">IPU010</strain>
    </source>
</reference>
<dbReference type="InterPro" id="IPR050216">
    <property type="entry name" value="LRR_domain-containing"/>
</dbReference>
<accession>A0A063C088</accession>
<dbReference type="RefSeq" id="XP_042995309.1">
    <property type="nucleotide sequence ID" value="XM_043139375.1"/>
</dbReference>
<evidence type="ECO:0000313" key="6">
    <source>
        <dbReference type="Proteomes" id="UP000027002"/>
    </source>
</evidence>
<dbReference type="SUPFAM" id="SSF52058">
    <property type="entry name" value="L domain-like"/>
    <property type="match status" value="1"/>
</dbReference>
<proteinExistence type="predicted"/>
<gene>
    <name evidence="5" type="ORF">UV8b_01877</name>
    <name evidence="4" type="ORF">UVI_02035840</name>
</gene>
<dbReference type="InterPro" id="IPR003591">
    <property type="entry name" value="Leu-rich_rpt_typical-subtyp"/>
</dbReference>
<dbReference type="KEGG" id="uvi:66062655"/>
<dbReference type="PANTHER" id="PTHR48051">
    <property type="match status" value="1"/>
</dbReference>
<dbReference type="Gene3D" id="3.80.10.10">
    <property type="entry name" value="Ribonuclease Inhibitor"/>
    <property type="match status" value="1"/>
</dbReference>
<organism evidence="4 7">
    <name type="scientific">Ustilaginoidea virens</name>
    <name type="common">Rice false smut fungus</name>
    <name type="synonym">Villosiclava virens</name>
    <dbReference type="NCBI Taxonomy" id="1159556"/>
    <lineage>
        <taxon>Eukaryota</taxon>
        <taxon>Fungi</taxon>
        <taxon>Dikarya</taxon>
        <taxon>Ascomycota</taxon>
        <taxon>Pezizomycotina</taxon>
        <taxon>Sordariomycetes</taxon>
        <taxon>Hypocreomycetidae</taxon>
        <taxon>Hypocreales</taxon>
        <taxon>Clavicipitaceae</taxon>
        <taxon>Ustilaginoidea</taxon>
    </lineage>
</organism>
<dbReference type="PROSITE" id="PS51450">
    <property type="entry name" value="LRR"/>
    <property type="match status" value="1"/>
</dbReference>
<dbReference type="Proteomes" id="UP000027002">
    <property type="component" value="Chromosome 2"/>
</dbReference>
<evidence type="ECO:0000256" key="1">
    <source>
        <dbReference type="ARBA" id="ARBA00022614"/>
    </source>
</evidence>
<dbReference type="HOGENOM" id="CLU_027499_1_0_1"/>
<dbReference type="OrthoDB" id="1517790at2759"/>
<feature type="compositionally biased region" description="Low complexity" evidence="3">
    <location>
        <begin position="130"/>
        <end position="148"/>
    </location>
</feature>
<name>A0A063C088_USTVR</name>
<dbReference type="PANTHER" id="PTHR48051:SF1">
    <property type="entry name" value="RAS SUPPRESSOR PROTEIN 1"/>
    <property type="match status" value="1"/>
</dbReference>
<dbReference type="GO" id="GO:0005737">
    <property type="term" value="C:cytoplasm"/>
    <property type="evidence" value="ECO:0007669"/>
    <property type="project" value="TreeGrafter"/>
</dbReference>
<dbReference type="InterPro" id="IPR032675">
    <property type="entry name" value="LRR_dom_sf"/>
</dbReference>
<keyword evidence="1" id="KW-0433">Leucine-rich repeat</keyword>
<dbReference type="EMBL" id="CP072754">
    <property type="protein sequence ID" value="QUC17636.1"/>
    <property type="molecule type" value="Genomic_DNA"/>
</dbReference>
<evidence type="ECO:0000256" key="3">
    <source>
        <dbReference type="SAM" id="MobiDB-lite"/>
    </source>
</evidence>
<protein>
    <submittedName>
        <fullName evidence="4">Uncharacterized protein</fullName>
    </submittedName>
</protein>
<evidence type="ECO:0000313" key="5">
    <source>
        <dbReference type="EMBL" id="QUC17636.1"/>
    </source>
</evidence>
<dbReference type="EMBL" id="BBTG02000018">
    <property type="protein sequence ID" value="GAO14035.1"/>
    <property type="molecule type" value="Genomic_DNA"/>
</dbReference>
<dbReference type="SMART" id="SM00369">
    <property type="entry name" value="LRR_TYP"/>
    <property type="match status" value="2"/>
</dbReference>